<protein>
    <submittedName>
        <fullName evidence="2">Uncharacterized protein</fullName>
    </submittedName>
</protein>
<reference evidence="3" key="1">
    <citation type="submission" date="2023-07" db="EMBL/GenBank/DDBJ databases">
        <title>30 novel species of actinomycetes from the DSMZ collection.</title>
        <authorList>
            <person name="Nouioui I."/>
        </authorList>
    </citation>
    <scope>NUCLEOTIDE SEQUENCE [LARGE SCALE GENOMIC DNA]</scope>
    <source>
        <strain evidence="3">DSM 44399</strain>
    </source>
</reference>
<dbReference type="EMBL" id="JAVREH010000239">
    <property type="protein sequence ID" value="MDT0264629.1"/>
    <property type="molecule type" value="Genomic_DNA"/>
</dbReference>
<sequence>MACCVQTVLAFVVVLGFALAGRDLFTWLTGIGAVGVILLQSMAGVAIIVFFRKTNLDRRVWNTLIAPITSLAGLLTLLFFAFKNLTTLVGAKGAI</sequence>
<feature type="transmembrane region" description="Helical" evidence="1">
    <location>
        <begin position="63"/>
        <end position="82"/>
    </location>
</feature>
<keyword evidence="1" id="KW-1133">Transmembrane helix</keyword>
<feature type="non-terminal residue" evidence="2">
    <location>
        <position position="95"/>
    </location>
</feature>
<dbReference type="Proteomes" id="UP001183176">
    <property type="component" value="Unassembled WGS sequence"/>
</dbReference>
<gene>
    <name evidence="2" type="ORF">RM423_25135</name>
</gene>
<keyword evidence="1" id="KW-0812">Transmembrane</keyword>
<keyword evidence="1" id="KW-0472">Membrane</keyword>
<feature type="transmembrane region" description="Helical" evidence="1">
    <location>
        <begin position="30"/>
        <end position="51"/>
    </location>
</feature>
<evidence type="ECO:0000313" key="2">
    <source>
        <dbReference type="EMBL" id="MDT0264629.1"/>
    </source>
</evidence>
<evidence type="ECO:0000256" key="1">
    <source>
        <dbReference type="SAM" id="Phobius"/>
    </source>
</evidence>
<comment type="caution">
    <text evidence="2">The sequence shown here is derived from an EMBL/GenBank/DDBJ whole genome shotgun (WGS) entry which is preliminary data.</text>
</comment>
<organism evidence="2 3">
    <name type="scientific">Jatrophihabitans lederbergiae</name>
    <dbReference type="NCBI Taxonomy" id="3075547"/>
    <lineage>
        <taxon>Bacteria</taxon>
        <taxon>Bacillati</taxon>
        <taxon>Actinomycetota</taxon>
        <taxon>Actinomycetes</taxon>
        <taxon>Jatrophihabitantales</taxon>
        <taxon>Jatrophihabitantaceae</taxon>
        <taxon>Jatrophihabitans</taxon>
    </lineage>
</organism>
<evidence type="ECO:0000313" key="3">
    <source>
        <dbReference type="Proteomes" id="UP001183176"/>
    </source>
</evidence>
<name>A0ABU2JI32_9ACTN</name>
<keyword evidence="3" id="KW-1185">Reference proteome</keyword>
<accession>A0ABU2JI32</accession>
<proteinExistence type="predicted"/>